<dbReference type="InterPro" id="IPR000412">
    <property type="entry name" value="ABC_2_transport"/>
</dbReference>
<dbReference type="InterPro" id="IPR013525">
    <property type="entry name" value="ABC2_TM"/>
</dbReference>
<reference evidence="7" key="1">
    <citation type="submission" date="2018-05" db="EMBL/GenBank/DDBJ databases">
        <authorList>
            <person name="Lanie J.A."/>
            <person name="Ng W.-L."/>
            <person name="Kazmierczak K.M."/>
            <person name="Andrzejewski T.M."/>
            <person name="Davidsen T.M."/>
            <person name="Wayne K.J."/>
            <person name="Tettelin H."/>
            <person name="Glass J.I."/>
            <person name="Rusch D."/>
            <person name="Podicherti R."/>
            <person name="Tsui H.-C.T."/>
            <person name="Winkler M.E."/>
        </authorList>
    </citation>
    <scope>NUCLEOTIDE SEQUENCE</scope>
</reference>
<dbReference type="GO" id="GO:0140359">
    <property type="term" value="F:ABC-type transporter activity"/>
    <property type="evidence" value="ECO:0007669"/>
    <property type="project" value="InterPro"/>
</dbReference>
<feature type="transmembrane region" description="Helical" evidence="5">
    <location>
        <begin position="236"/>
        <end position="258"/>
    </location>
</feature>
<dbReference type="EMBL" id="UINC01003494">
    <property type="protein sequence ID" value="SVA06812.1"/>
    <property type="molecule type" value="Genomic_DNA"/>
</dbReference>
<evidence type="ECO:0000256" key="4">
    <source>
        <dbReference type="ARBA" id="ARBA00023136"/>
    </source>
</evidence>
<organism evidence="7">
    <name type="scientific">marine metagenome</name>
    <dbReference type="NCBI Taxonomy" id="408172"/>
    <lineage>
        <taxon>unclassified sequences</taxon>
        <taxon>metagenomes</taxon>
        <taxon>ecological metagenomes</taxon>
    </lineage>
</organism>
<dbReference type="PROSITE" id="PS51012">
    <property type="entry name" value="ABC_TM2"/>
    <property type="match status" value="1"/>
</dbReference>
<keyword evidence="3 5" id="KW-1133">Transmembrane helix</keyword>
<feature type="non-terminal residue" evidence="7">
    <location>
        <position position="1"/>
    </location>
</feature>
<dbReference type="GO" id="GO:0043190">
    <property type="term" value="C:ATP-binding cassette (ABC) transporter complex"/>
    <property type="evidence" value="ECO:0007669"/>
    <property type="project" value="InterPro"/>
</dbReference>
<protein>
    <recommendedName>
        <fullName evidence="6">ABC transmembrane type-2 domain-containing protein</fullName>
    </recommendedName>
</protein>
<proteinExistence type="predicted"/>
<accession>A0A381SS25</accession>
<dbReference type="InterPro" id="IPR047817">
    <property type="entry name" value="ABC2_TM_bact-type"/>
</dbReference>
<dbReference type="Pfam" id="PF01061">
    <property type="entry name" value="ABC2_membrane"/>
    <property type="match status" value="1"/>
</dbReference>
<evidence type="ECO:0000259" key="6">
    <source>
        <dbReference type="PROSITE" id="PS51012"/>
    </source>
</evidence>
<feature type="transmembrane region" description="Helical" evidence="5">
    <location>
        <begin position="113"/>
        <end position="138"/>
    </location>
</feature>
<sequence length="265" mass="27597">VGPGPRSLRLSGVQTAMLARRSLVAEWRQLFSVLPGLVFPLLLAAVYTRQFQRALGLPGFPEVESFLDFILPASILQAVSFGASSAGTELALDIENGFLDRLLASPVARVPVLVGRLAGAAIVAAGKTLVIVAVFVVFGAEIAGGPAAVLVLLAVSSLLVLVIGGISQVLAIRTGSQEAVGATFPLIFVTIFMSSAFFPTSLMSGWFRVVAQNNPITWIVDPLRRLVVVGWSWTDAAAALGIPAVCAVGTVGAALAALQRKLSRP</sequence>
<feature type="transmembrane region" description="Helical" evidence="5">
    <location>
        <begin position="150"/>
        <end position="172"/>
    </location>
</feature>
<evidence type="ECO:0000256" key="3">
    <source>
        <dbReference type="ARBA" id="ARBA00022989"/>
    </source>
</evidence>
<dbReference type="PANTHER" id="PTHR43077:SF10">
    <property type="entry name" value="TRANSPORT PERMEASE PROTEIN"/>
    <property type="match status" value="1"/>
</dbReference>
<dbReference type="PIRSF" id="PIRSF006648">
    <property type="entry name" value="DrrB"/>
    <property type="match status" value="1"/>
</dbReference>
<name>A0A381SS25_9ZZZZ</name>
<evidence type="ECO:0000256" key="2">
    <source>
        <dbReference type="ARBA" id="ARBA00022692"/>
    </source>
</evidence>
<dbReference type="AlphaFoldDB" id="A0A381SS25"/>
<feature type="transmembrane region" description="Helical" evidence="5">
    <location>
        <begin position="30"/>
        <end position="49"/>
    </location>
</feature>
<evidence type="ECO:0000313" key="7">
    <source>
        <dbReference type="EMBL" id="SVA06812.1"/>
    </source>
</evidence>
<comment type="subcellular location">
    <subcellularLocation>
        <location evidence="1">Membrane</location>
        <topology evidence="1">Multi-pass membrane protein</topology>
    </subcellularLocation>
</comment>
<keyword evidence="2 5" id="KW-0812">Transmembrane</keyword>
<gene>
    <name evidence="7" type="ORF">METZ01_LOCUS59666</name>
</gene>
<keyword evidence="4 5" id="KW-0472">Membrane</keyword>
<evidence type="ECO:0000256" key="5">
    <source>
        <dbReference type="SAM" id="Phobius"/>
    </source>
</evidence>
<feature type="domain" description="ABC transmembrane type-2" evidence="6">
    <location>
        <begin position="31"/>
        <end position="261"/>
    </location>
</feature>
<dbReference type="InterPro" id="IPR051328">
    <property type="entry name" value="T7SS_ABC-Transporter"/>
</dbReference>
<dbReference type="PANTHER" id="PTHR43077">
    <property type="entry name" value="TRANSPORT PERMEASE YVFS-RELATED"/>
    <property type="match status" value="1"/>
</dbReference>
<feature type="transmembrane region" description="Helical" evidence="5">
    <location>
        <begin position="179"/>
        <end position="198"/>
    </location>
</feature>
<evidence type="ECO:0000256" key="1">
    <source>
        <dbReference type="ARBA" id="ARBA00004141"/>
    </source>
</evidence>